<dbReference type="InterPro" id="IPR050541">
    <property type="entry name" value="LRR_TM_domain-containing"/>
</dbReference>
<dbReference type="GO" id="GO:0005886">
    <property type="term" value="C:plasma membrane"/>
    <property type="evidence" value="ECO:0007669"/>
    <property type="project" value="TreeGrafter"/>
</dbReference>
<evidence type="ECO:0000256" key="3">
    <source>
        <dbReference type="ARBA" id="ARBA00022737"/>
    </source>
</evidence>
<feature type="signal peptide" evidence="4">
    <location>
        <begin position="1"/>
        <end position="21"/>
    </location>
</feature>
<dbReference type="PROSITE" id="PS51450">
    <property type="entry name" value="LRR"/>
    <property type="match status" value="1"/>
</dbReference>
<keyword evidence="6" id="KW-1185">Reference proteome</keyword>
<dbReference type="SMART" id="SM00369">
    <property type="entry name" value="LRR_TYP"/>
    <property type="match status" value="15"/>
</dbReference>
<evidence type="ECO:0000256" key="1">
    <source>
        <dbReference type="ARBA" id="ARBA00022614"/>
    </source>
</evidence>
<dbReference type="Proteomes" id="UP000729913">
    <property type="component" value="Unassembled WGS sequence"/>
</dbReference>
<protein>
    <submittedName>
        <fullName evidence="5">Uncharacterized protein</fullName>
    </submittedName>
</protein>
<evidence type="ECO:0000313" key="5">
    <source>
        <dbReference type="EMBL" id="KAG8033879.1"/>
    </source>
</evidence>
<dbReference type="PANTHER" id="PTHR24369:SF210">
    <property type="entry name" value="CHAOPTIN-RELATED"/>
    <property type="match status" value="1"/>
</dbReference>
<keyword evidence="3" id="KW-0677">Repeat</keyword>
<evidence type="ECO:0000256" key="2">
    <source>
        <dbReference type="ARBA" id="ARBA00022729"/>
    </source>
</evidence>
<proteinExistence type="predicted"/>
<evidence type="ECO:0000313" key="6">
    <source>
        <dbReference type="Proteomes" id="UP000729913"/>
    </source>
</evidence>
<keyword evidence="1" id="KW-0433">Leucine-rich repeat</keyword>
<organism evidence="5 6">
    <name type="scientific">Cotesia typhae</name>
    <dbReference type="NCBI Taxonomy" id="2053667"/>
    <lineage>
        <taxon>Eukaryota</taxon>
        <taxon>Metazoa</taxon>
        <taxon>Ecdysozoa</taxon>
        <taxon>Arthropoda</taxon>
        <taxon>Hexapoda</taxon>
        <taxon>Insecta</taxon>
        <taxon>Pterygota</taxon>
        <taxon>Neoptera</taxon>
        <taxon>Endopterygota</taxon>
        <taxon>Hymenoptera</taxon>
        <taxon>Apocrita</taxon>
        <taxon>Ichneumonoidea</taxon>
        <taxon>Braconidae</taxon>
        <taxon>Microgastrinae</taxon>
        <taxon>Cotesia</taxon>
    </lineage>
</organism>
<name>A0A8J5R871_9HYME</name>
<feature type="chain" id="PRO_5035290465" evidence="4">
    <location>
        <begin position="22"/>
        <end position="994"/>
    </location>
</feature>
<evidence type="ECO:0000256" key="4">
    <source>
        <dbReference type="SAM" id="SignalP"/>
    </source>
</evidence>
<dbReference type="InterPro" id="IPR003591">
    <property type="entry name" value="Leu-rich_rpt_typical-subtyp"/>
</dbReference>
<comment type="caution">
    <text evidence="5">The sequence shown here is derived from an EMBL/GenBank/DDBJ whole genome shotgun (WGS) entry which is preliminary data.</text>
</comment>
<keyword evidence="2 4" id="KW-0732">Signal</keyword>
<dbReference type="AlphaFoldDB" id="A0A8J5R871"/>
<gene>
    <name evidence="5" type="ORF">G9C98_008360</name>
</gene>
<dbReference type="PANTHER" id="PTHR24369">
    <property type="entry name" value="ANTIGEN BSP, PUTATIVE-RELATED"/>
    <property type="match status" value="1"/>
</dbReference>
<dbReference type="EMBL" id="JAAOIC020000072">
    <property type="protein sequence ID" value="KAG8033879.1"/>
    <property type="molecule type" value="Genomic_DNA"/>
</dbReference>
<sequence>MISVVHLTLIVFLAYLNPADGKCTLAPLDSERHIRQPIAYVCIHGDLQDLADVPSNTEWIEFTVSHLHQIPADAFIRFSDLKRLTFYNCELRDISQDAFRGLDNLEWLIMSNTKMKLARASMFKHVKNLKLLTLDSVELSYVEPEVFQILGKKLESLNLRNNDLNCLPIDDLAKMSQLKTIRIDDNPWLCDCRSALENLMAKHKIRHEGAVDLRDYGRQKRWQWQWQYNESYFHQNTRVYDCMAVLQYRQLPSVKTITDTYQSRIEWRESTTNSISYLDYLPDNSGWIEVFNVHIPKLKRYTFFRFGNSLRSILLKDCGIREIEPEAFAGLHKLERLAISGAHLTVVANYWFQDLTRLTELILERDSIETFEFGALNHLRNLRQLDFTGNRINCLAVENLEQLRLLQRIEAKENPWYCFCRRNLENWLLRNQIGYGMSSSRISGNSCLDENDTSAVARPVTDYNYYNVSLTGRIRWSWGYEAQAKKRVERPTTLAPPIIIERPSTPVVNLGGCRSVASQQYYHNPRYNHLKGLTYACAQGSLADLQNIPSNVETIIITNNALHTLETDFFRKFNGYLRRLEIRNCAINRIDQRAFASLYNLESLIIRDNNIGTVTLDWFGRDMRNLRHLDLSRNNIGRIENNLFDCIPNLISLDISDNKLNCVGVEQLEKLRYLRELRVTGNPWTCLCATRLERFIQNKEIHCPNGCLDSVLYDSEMSTWGGCHADRPRISTVPSTSRPTSPPIIISTEVPITEAYNVTGTCSSANERSHYFCNNGDKFIINKIPTYVRSIEIYDSHIPYLPAGWFSRFKNLTELTIRGCSLEDIDSRAFHGLYKLEKLVITDNRLSVIRNSWFRDCKSLYWLDLSKNNLMEIEAGAFDNLQQLQYLNIEDNAFQCIYTGYFTEQDQNWRRLPRLKVLEFGNNPLKWRCYQELRQFLEVRAIGYTYFKCPHDSKALVRELLNENKIDGTLSNAGFKLRLNYFSFFIVFLFFNIF</sequence>
<dbReference type="OrthoDB" id="676979at2759"/>
<accession>A0A8J5R871</accession>
<reference evidence="5" key="2">
    <citation type="submission" date="2021-04" db="EMBL/GenBank/DDBJ databases">
        <title>Genome-wide patterns of bracovirus chromosomal integration into multiple host tissues during parasitism.</title>
        <authorList>
            <person name="Chebbi M.A.C."/>
        </authorList>
    </citation>
    <scope>NUCLEOTIDE SEQUENCE</scope>
    <source>
        <tissue evidence="5">Whole body</tissue>
    </source>
</reference>
<dbReference type="InterPro" id="IPR001611">
    <property type="entry name" value="Leu-rich_rpt"/>
</dbReference>
<reference evidence="5" key="1">
    <citation type="submission" date="2020-03" db="EMBL/GenBank/DDBJ databases">
        <authorList>
            <person name="Chebbi M.A."/>
            <person name="Drezen J.M."/>
        </authorList>
    </citation>
    <scope>NUCLEOTIDE SEQUENCE</scope>
    <source>
        <tissue evidence="5">Whole body</tissue>
    </source>
</reference>
<dbReference type="Pfam" id="PF13855">
    <property type="entry name" value="LRR_8"/>
    <property type="match status" value="4"/>
</dbReference>